<dbReference type="eggNOG" id="ENOG502S4SS">
    <property type="taxonomic scope" value="Eukaryota"/>
</dbReference>
<dbReference type="VEuPathDB" id="VectorBase:MDOMA2_008917"/>
<gene>
    <name evidence="3" type="primary">101896628</name>
    <name evidence="5" type="synonym">LOC101896628</name>
</gene>
<evidence type="ECO:0000313" key="3">
    <source>
        <dbReference type="EnsemblMetazoa" id="MDOA012334-PA"/>
    </source>
</evidence>
<reference evidence="3" key="1">
    <citation type="submission" date="2020-05" db="UniProtKB">
        <authorList>
            <consortium name="EnsemblMetazoa"/>
        </authorList>
    </citation>
    <scope>IDENTIFICATION</scope>
    <source>
        <strain evidence="3">Aabys</strain>
    </source>
</reference>
<name>A0A1I8N7E0_MUSDO</name>
<protein>
    <submittedName>
        <fullName evidence="5">Rhythmically expressed gene 5 protein</fullName>
    </submittedName>
</protein>
<dbReference type="KEGG" id="mde:101896628"/>
<dbReference type="RefSeq" id="XP_005179310.1">
    <property type="nucleotide sequence ID" value="XM_005179253.3"/>
</dbReference>
<evidence type="ECO:0000313" key="4">
    <source>
        <dbReference type="Proteomes" id="UP001652621"/>
    </source>
</evidence>
<organism evidence="3">
    <name type="scientific">Musca domestica</name>
    <name type="common">House fly</name>
    <dbReference type="NCBI Taxonomy" id="7370"/>
    <lineage>
        <taxon>Eukaryota</taxon>
        <taxon>Metazoa</taxon>
        <taxon>Ecdysozoa</taxon>
        <taxon>Arthropoda</taxon>
        <taxon>Hexapoda</taxon>
        <taxon>Insecta</taxon>
        <taxon>Pterygota</taxon>
        <taxon>Neoptera</taxon>
        <taxon>Endopterygota</taxon>
        <taxon>Diptera</taxon>
        <taxon>Brachycera</taxon>
        <taxon>Muscomorpha</taxon>
        <taxon>Muscoidea</taxon>
        <taxon>Muscidae</taxon>
        <taxon>Musca</taxon>
    </lineage>
</organism>
<feature type="compositionally biased region" description="Polar residues" evidence="1">
    <location>
        <begin position="147"/>
        <end position="168"/>
    </location>
</feature>
<evidence type="ECO:0000256" key="1">
    <source>
        <dbReference type="SAM" id="MobiDB-lite"/>
    </source>
</evidence>
<evidence type="ECO:0000256" key="2">
    <source>
        <dbReference type="SAM" id="SignalP"/>
    </source>
</evidence>
<sequence length="314" mass="35119">MAIKLNAAKVSLALCLFLTVAGHSSFRQMSAQASSIPIWEFLTRNEKMSYLYSHFAQLVSVHCKTTAATSNTPVNQCKHDLLNYGYEKLQTFADNQLEAMDPYQRNSENLIWTSIMRDHPSSQLITTRKPALATPPATSIIILTHQQPSTPKSNPIDATTTTTETQYPHNPMFDSSEQKHQYAMDMDIAYGYPSMAHNPQVDVFDVGSVQKTYLTGPSVVRVKPDGTPVEEDKNKPVVKDDDLEHYVNTGLFGSDNTKPVAHTHTPTATTSSNGKHRKIATINALKQQYLTNLAIQQQQLLPPYEHSRNPRQAY</sequence>
<dbReference type="GeneID" id="101896628"/>
<feature type="chain" id="PRO_5044561326" evidence="2">
    <location>
        <begin position="23"/>
        <end position="314"/>
    </location>
</feature>
<keyword evidence="2" id="KW-0732">Signal</keyword>
<evidence type="ECO:0000313" key="5">
    <source>
        <dbReference type="RefSeq" id="XP_005179310.1"/>
    </source>
</evidence>
<dbReference type="OrthoDB" id="6359856at2759"/>
<accession>A0A1I8N7E0</accession>
<dbReference type="VEuPathDB" id="VectorBase:MDOA012334"/>
<feature type="region of interest" description="Disordered" evidence="1">
    <location>
        <begin position="147"/>
        <end position="171"/>
    </location>
</feature>
<reference evidence="5" key="2">
    <citation type="submission" date="2025-04" db="UniProtKB">
        <authorList>
            <consortium name="RefSeq"/>
        </authorList>
    </citation>
    <scope>IDENTIFICATION</scope>
    <source>
        <strain evidence="5">Aabys</strain>
    </source>
</reference>
<dbReference type="AlphaFoldDB" id="A0A1I8N7E0"/>
<feature type="signal peptide" evidence="2">
    <location>
        <begin position="1"/>
        <end position="22"/>
    </location>
</feature>
<dbReference type="EnsemblMetazoa" id="MDOA012334-RA">
    <property type="protein sequence ID" value="MDOA012334-PA"/>
    <property type="gene ID" value="MDOA012334"/>
</dbReference>
<dbReference type="Proteomes" id="UP001652621">
    <property type="component" value="Unplaced"/>
</dbReference>
<feature type="region of interest" description="Disordered" evidence="1">
    <location>
        <begin position="251"/>
        <end position="275"/>
    </location>
</feature>
<proteinExistence type="predicted"/>
<keyword evidence="4" id="KW-1185">Reference proteome</keyword>
<feature type="compositionally biased region" description="Low complexity" evidence="1">
    <location>
        <begin position="257"/>
        <end position="270"/>
    </location>
</feature>